<dbReference type="GO" id="GO:0006166">
    <property type="term" value="P:purine ribonucleoside salvage"/>
    <property type="evidence" value="ECO:0007669"/>
    <property type="project" value="UniProtKB-KW"/>
</dbReference>
<evidence type="ECO:0000256" key="1">
    <source>
        <dbReference type="ARBA" id="ARBA00001947"/>
    </source>
</evidence>
<evidence type="ECO:0000259" key="7">
    <source>
        <dbReference type="Pfam" id="PF00962"/>
    </source>
</evidence>
<feature type="domain" description="Adenosine deaminase" evidence="7">
    <location>
        <begin position="336"/>
        <end position="441"/>
    </location>
</feature>
<dbReference type="InterPro" id="IPR032466">
    <property type="entry name" value="Metal_Hydrolase"/>
</dbReference>
<dbReference type="InterPro" id="IPR001365">
    <property type="entry name" value="A_deaminase_dom"/>
</dbReference>
<gene>
    <name evidence="8" type="ORF">CTAYLR_001304</name>
</gene>
<evidence type="ECO:0000313" key="9">
    <source>
        <dbReference type="Proteomes" id="UP001230188"/>
    </source>
</evidence>
<dbReference type="GO" id="GO:0004000">
    <property type="term" value="F:adenosine deaminase activity"/>
    <property type="evidence" value="ECO:0007669"/>
    <property type="project" value="TreeGrafter"/>
</dbReference>
<dbReference type="Proteomes" id="UP001230188">
    <property type="component" value="Unassembled WGS sequence"/>
</dbReference>
<dbReference type="PANTHER" id="PTHR11409">
    <property type="entry name" value="ADENOSINE DEAMINASE"/>
    <property type="match status" value="1"/>
</dbReference>
<keyword evidence="5" id="KW-0378">Hydrolase</keyword>
<comment type="caution">
    <text evidence="8">The sequence shown here is derived from an EMBL/GenBank/DDBJ whole genome shotgun (WGS) entry which is preliminary data.</text>
</comment>
<feature type="transmembrane region" description="Helical" evidence="6">
    <location>
        <begin position="530"/>
        <end position="548"/>
    </location>
</feature>
<dbReference type="Gene3D" id="3.20.20.140">
    <property type="entry name" value="Metal-dependent hydrolases"/>
    <property type="match status" value="1"/>
</dbReference>
<proteinExistence type="predicted"/>
<evidence type="ECO:0000256" key="5">
    <source>
        <dbReference type="ARBA" id="ARBA00022801"/>
    </source>
</evidence>
<evidence type="ECO:0000256" key="2">
    <source>
        <dbReference type="ARBA" id="ARBA00005058"/>
    </source>
</evidence>
<evidence type="ECO:0000313" key="8">
    <source>
        <dbReference type="EMBL" id="KAJ8602525.1"/>
    </source>
</evidence>
<dbReference type="AlphaFoldDB" id="A0AAD7XLA5"/>
<evidence type="ECO:0000256" key="4">
    <source>
        <dbReference type="ARBA" id="ARBA00022726"/>
    </source>
</evidence>
<dbReference type="GO" id="GO:0006154">
    <property type="term" value="P:adenosine catabolic process"/>
    <property type="evidence" value="ECO:0007669"/>
    <property type="project" value="TreeGrafter"/>
</dbReference>
<protein>
    <recommendedName>
        <fullName evidence="7">Adenosine deaminase domain-containing protein</fullName>
    </recommendedName>
</protein>
<keyword evidence="6" id="KW-1133">Transmembrane helix</keyword>
<dbReference type="GO" id="GO:0046103">
    <property type="term" value="P:inosine biosynthetic process"/>
    <property type="evidence" value="ECO:0007669"/>
    <property type="project" value="TreeGrafter"/>
</dbReference>
<dbReference type="SUPFAM" id="SSF51556">
    <property type="entry name" value="Metallo-dependent hydrolases"/>
    <property type="match status" value="1"/>
</dbReference>
<dbReference type="InterPro" id="IPR006330">
    <property type="entry name" value="Ado/ade_deaminase"/>
</dbReference>
<comment type="pathway">
    <text evidence="2">Purine metabolism; purine nucleoside salvage.</text>
</comment>
<evidence type="ECO:0000256" key="6">
    <source>
        <dbReference type="SAM" id="Phobius"/>
    </source>
</evidence>
<comment type="cofactor">
    <cofactor evidence="1">
        <name>Zn(2+)</name>
        <dbReference type="ChEBI" id="CHEBI:29105"/>
    </cofactor>
</comment>
<organism evidence="8 9">
    <name type="scientific">Chrysophaeum taylorii</name>
    <dbReference type="NCBI Taxonomy" id="2483200"/>
    <lineage>
        <taxon>Eukaryota</taxon>
        <taxon>Sar</taxon>
        <taxon>Stramenopiles</taxon>
        <taxon>Ochrophyta</taxon>
        <taxon>Pelagophyceae</taxon>
        <taxon>Pelagomonadales</taxon>
        <taxon>Pelagomonadaceae</taxon>
        <taxon>Chrysophaeum</taxon>
    </lineage>
</organism>
<keyword evidence="6" id="KW-0812">Transmembrane</keyword>
<keyword evidence="3" id="KW-0479">Metal-binding</keyword>
<keyword evidence="9" id="KW-1185">Reference proteome</keyword>
<evidence type="ECO:0000256" key="3">
    <source>
        <dbReference type="ARBA" id="ARBA00022723"/>
    </source>
</evidence>
<dbReference type="EMBL" id="JAQMWT010000379">
    <property type="protein sequence ID" value="KAJ8602525.1"/>
    <property type="molecule type" value="Genomic_DNA"/>
</dbReference>
<dbReference type="Pfam" id="PF00962">
    <property type="entry name" value="A_deaminase"/>
    <property type="match status" value="1"/>
</dbReference>
<name>A0AAD7XLA5_9STRA</name>
<keyword evidence="6" id="KW-0472">Membrane</keyword>
<keyword evidence="4" id="KW-0660">Purine salvage</keyword>
<dbReference type="GO" id="GO:0046872">
    <property type="term" value="F:metal ion binding"/>
    <property type="evidence" value="ECO:0007669"/>
    <property type="project" value="UniProtKB-KW"/>
</dbReference>
<reference evidence="8" key="1">
    <citation type="submission" date="2023-01" db="EMBL/GenBank/DDBJ databases">
        <title>Metagenome sequencing of chrysophaentin producing Chrysophaeum taylorii.</title>
        <authorList>
            <person name="Davison J."/>
            <person name="Bewley C."/>
        </authorList>
    </citation>
    <scope>NUCLEOTIDE SEQUENCE</scope>
    <source>
        <strain evidence="8">NIES-1699</strain>
    </source>
</reference>
<sequence length="592" mass="65674">MFLLLVGAVLVEYDLPKARARFGVREAILNASQMLGCGVELSAREKALEKSLRIQRNELLLTPDFPYGSPSAFYGAKERVEKSGLFGALHRMPKGAALHLHLELAGNYTWLAEVLVDKYWENLYVNNNGSLNFRSGIPAKTMYPNATARWLFDKITYTSHDDSWQSPRAWDQFDKSFGFIADLFDYLPMLEAWLANTLRMFSAAGYGSLELKYKYGGKYDDDGPVPVSREVEMYRELQNNILPFTVIAEIGRSQNQEKALEDAGSQLEFADVLDLVDEEDKGHSYRYHRPTLEFAKSRGKVLVVHAGETSYAGATNRARPAPDPEDLDIYDTSLNVVEAVAAGAHRIGHGISAGHSHVVLQALAGSGTCVAVNPLSNLLLRFVPDLRSHSARQLCAHRVPFVISNDDNALFDTNPPTHDVVAAVVSWGLDLAQLKAILLASVSEVCATTKIRQSDFEEAWDRWVETEPLVSSDDPRVWSRGDELEWQRWADAKGYDCENGVLVLPQGECRCFEGFDGRNCSRSPKIPPSLLPLATFLLGAVSSALLLLTTTNVRRRHNPSTSPTDDTTIKKPTKAAMINSPTDTDGLLLRFP</sequence>
<dbReference type="PANTHER" id="PTHR11409:SF39">
    <property type="entry name" value="ADENOSINE DEAMINASE 2"/>
    <property type="match status" value="1"/>
</dbReference>
<accession>A0AAD7XLA5</accession>